<dbReference type="PANTHER" id="PTHR21248:SF22">
    <property type="entry name" value="PHOSPHOLIPASE D"/>
    <property type="match status" value="1"/>
</dbReference>
<dbReference type="AlphaFoldDB" id="A0A1U7HLD5"/>
<keyword evidence="4" id="KW-1185">Reference proteome</keyword>
<gene>
    <name evidence="3" type="ORF">NIES1031_16260</name>
</gene>
<dbReference type="Pfam" id="PF13091">
    <property type="entry name" value="PLDc_2"/>
    <property type="match status" value="2"/>
</dbReference>
<dbReference type="GO" id="GO:0030572">
    <property type="term" value="F:phosphatidyltransferase activity"/>
    <property type="evidence" value="ECO:0007669"/>
    <property type="project" value="UniProtKB-ARBA"/>
</dbReference>
<evidence type="ECO:0000313" key="3">
    <source>
        <dbReference type="EMBL" id="OKH24335.1"/>
    </source>
</evidence>
<dbReference type="CDD" id="cd09159">
    <property type="entry name" value="PLDc_ybhO_like_2"/>
    <property type="match status" value="1"/>
</dbReference>
<reference evidence="3 4" key="1">
    <citation type="submission" date="2016-11" db="EMBL/GenBank/DDBJ databases">
        <title>Draft Genome Sequences of Nine Cyanobacterial Strains from Diverse Habitats.</title>
        <authorList>
            <person name="Zhu T."/>
            <person name="Hou S."/>
            <person name="Lu X."/>
            <person name="Hess W.R."/>
        </authorList>
    </citation>
    <scope>NUCLEOTIDE SEQUENCE [LARGE SCALE GENOMIC DNA]</scope>
    <source>
        <strain evidence="3 4">5.2 s.c.1</strain>
    </source>
</reference>
<dbReference type="Gene3D" id="3.30.870.10">
    <property type="entry name" value="Endonuclease Chain A"/>
    <property type="match status" value="2"/>
</dbReference>
<dbReference type="OrthoDB" id="9762009at2"/>
<dbReference type="CDD" id="cd09110">
    <property type="entry name" value="PLDc_CLS_1"/>
    <property type="match status" value="1"/>
</dbReference>
<evidence type="ECO:0000313" key="4">
    <source>
        <dbReference type="Proteomes" id="UP000185984"/>
    </source>
</evidence>
<dbReference type="SMART" id="SM00155">
    <property type="entry name" value="PLDc"/>
    <property type="match status" value="2"/>
</dbReference>
<keyword evidence="1" id="KW-0812">Transmembrane</keyword>
<accession>A0A1U7HLD5</accession>
<feature type="domain" description="PLD phosphodiesterase" evidence="2">
    <location>
        <begin position="343"/>
        <end position="370"/>
    </location>
</feature>
<dbReference type="EMBL" id="MRCC01000013">
    <property type="protein sequence ID" value="OKH24335.1"/>
    <property type="molecule type" value="Genomic_DNA"/>
</dbReference>
<dbReference type="PROSITE" id="PS50035">
    <property type="entry name" value="PLD"/>
    <property type="match status" value="2"/>
</dbReference>
<dbReference type="GO" id="GO:0032049">
    <property type="term" value="P:cardiolipin biosynthetic process"/>
    <property type="evidence" value="ECO:0007669"/>
    <property type="project" value="UniProtKB-ARBA"/>
</dbReference>
<feature type="domain" description="PLD phosphodiesterase" evidence="2">
    <location>
        <begin position="164"/>
        <end position="191"/>
    </location>
</feature>
<sequence>MSQFYTALRWLGVAASVIAGVVVFILYFRGTFRDRIEYKIKNVPAPRDPRFPLALASLSNSVTTSGRLTGFWVESEAINAARLAAIRSAQHAIHFETFFMTPGRRVNDLADALIERAQAGVEVEIVVDQYGAKKLSQRYWQRLRAAGINIHFYNDFNWKAPVDYFARTHRKLLLIDGKVGLIGGAGISDYWDGLDNIQDTGPWYDFEMRWEGEVVAALEGIFMQHWTYVRGTADLDPQIFNPLPNDDAIVLVTAGDDPSYRASSVRALFQVSISAAKQRMWIASPYFIPDENLQTELVSAKNNGIDVRILTNGSQCDKKFVYYASCQLYGSLLKAGVKIYEYQPSMMHAKALLLDNYWVSSGSANFDPRSFFHNDELEISSADEQLVQNIEQFFLKGFARSEQINQTQWHRRPTWQRIVGRVVLFFQSQL</sequence>
<dbReference type="STRING" id="247279.NIES1031_16260"/>
<protein>
    <submittedName>
        <fullName evidence="3">Cardiolipin synthase B</fullName>
    </submittedName>
</protein>
<keyword evidence="1" id="KW-1133">Transmembrane helix</keyword>
<organism evidence="3 4">
    <name type="scientific">Chroogloeocystis siderophila 5.2 s.c.1</name>
    <dbReference type="NCBI Taxonomy" id="247279"/>
    <lineage>
        <taxon>Bacteria</taxon>
        <taxon>Bacillati</taxon>
        <taxon>Cyanobacteriota</taxon>
        <taxon>Cyanophyceae</taxon>
        <taxon>Oscillatoriophycideae</taxon>
        <taxon>Chroococcales</taxon>
        <taxon>Chroococcaceae</taxon>
        <taxon>Chroogloeocystis</taxon>
    </lineage>
</organism>
<dbReference type="PANTHER" id="PTHR21248">
    <property type="entry name" value="CARDIOLIPIN SYNTHASE"/>
    <property type="match status" value="1"/>
</dbReference>
<keyword evidence="1" id="KW-0472">Membrane</keyword>
<evidence type="ECO:0000256" key="1">
    <source>
        <dbReference type="SAM" id="Phobius"/>
    </source>
</evidence>
<evidence type="ECO:0000259" key="2">
    <source>
        <dbReference type="PROSITE" id="PS50035"/>
    </source>
</evidence>
<dbReference type="InterPro" id="IPR001736">
    <property type="entry name" value="PLipase_D/transphosphatidylase"/>
</dbReference>
<proteinExistence type="predicted"/>
<comment type="caution">
    <text evidence="3">The sequence shown here is derived from an EMBL/GenBank/DDBJ whole genome shotgun (WGS) entry which is preliminary data.</text>
</comment>
<name>A0A1U7HLD5_9CHRO</name>
<dbReference type="SUPFAM" id="SSF56024">
    <property type="entry name" value="Phospholipase D/nuclease"/>
    <property type="match status" value="2"/>
</dbReference>
<dbReference type="InterPro" id="IPR025202">
    <property type="entry name" value="PLD-like_dom"/>
</dbReference>
<feature type="transmembrane region" description="Helical" evidence="1">
    <location>
        <begin position="6"/>
        <end position="28"/>
    </location>
</feature>
<dbReference type="Proteomes" id="UP000185984">
    <property type="component" value="Unassembled WGS sequence"/>
</dbReference>
<dbReference type="RefSeq" id="WP_073550562.1">
    <property type="nucleotide sequence ID" value="NZ_CAWMVK010000005.1"/>
</dbReference>